<feature type="domain" description="BRCT" evidence="6">
    <location>
        <begin position="330"/>
        <end position="421"/>
    </location>
</feature>
<evidence type="ECO:0000256" key="4">
    <source>
        <dbReference type="HAMAP-Rule" id="MF_03028"/>
    </source>
</evidence>
<feature type="compositionally biased region" description="Basic and acidic residues" evidence="5">
    <location>
        <begin position="556"/>
        <end position="572"/>
    </location>
</feature>
<evidence type="ECO:0000256" key="2">
    <source>
        <dbReference type="ARBA" id="ARBA00022552"/>
    </source>
</evidence>
<comment type="function">
    <text evidence="4">Required for maturation of ribosomal RNAs and formation of the large ribosomal subunit.</text>
</comment>
<feature type="region of interest" description="Disordered" evidence="5">
    <location>
        <begin position="266"/>
        <end position="319"/>
    </location>
</feature>
<dbReference type="STRING" id="1890364.A0A2P6NK73"/>
<comment type="similarity">
    <text evidence="4">Belongs to the pescadillo family.</text>
</comment>
<comment type="caution">
    <text evidence="7">The sequence shown here is derived from an EMBL/GenBank/DDBJ whole genome shotgun (WGS) entry which is preliminary data.</text>
</comment>
<dbReference type="Gene3D" id="3.40.50.10190">
    <property type="entry name" value="BRCT domain"/>
    <property type="match status" value="1"/>
</dbReference>
<keyword evidence="2 4" id="KW-0698">rRNA processing</keyword>
<name>A0A2P6NK73_9EUKA</name>
<evidence type="ECO:0000256" key="5">
    <source>
        <dbReference type="SAM" id="MobiDB-lite"/>
    </source>
</evidence>
<dbReference type="CDD" id="cd17709">
    <property type="entry name" value="BRCT_pescadillo_like"/>
    <property type="match status" value="1"/>
</dbReference>
<feature type="compositionally biased region" description="Acidic residues" evidence="5">
    <location>
        <begin position="297"/>
        <end position="319"/>
    </location>
</feature>
<dbReference type="GO" id="GO:0043021">
    <property type="term" value="F:ribonucleoprotein complex binding"/>
    <property type="evidence" value="ECO:0007669"/>
    <property type="project" value="UniProtKB-UniRule"/>
</dbReference>
<protein>
    <recommendedName>
        <fullName evidence="4">Pescadillo homolog</fullName>
    </recommendedName>
</protein>
<evidence type="ECO:0000313" key="7">
    <source>
        <dbReference type="EMBL" id="PRP84344.1"/>
    </source>
</evidence>
<feature type="region of interest" description="Disordered" evidence="5">
    <location>
        <begin position="540"/>
        <end position="572"/>
    </location>
</feature>
<dbReference type="OrthoDB" id="10264910at2759"/>
<dbReference type="InterPro" id="IPR001357">
    <property type="entry name" value="BRCT_dom"/>
</dbReference>
<feature type="compositionally biased region" description="Basic and acidic residues" evidence="5">
    <location>
        <begin position="276"/>
        <end position="286"/>
    </location>
</feature>
<dbReference type="GO" id="GO:0070545">
    <property type="term" value="C:PeBoW complex"/>
    <property type="evidence" value="ECO:0007669"/>
    <property type="project" value="TreeGrafter"/>
</dbReference>
<dbReference type="SUPFAM" id="SSF52113">
    <property type="entry name" value="BRCT domain"/>
    <property type="match status" value="1"/>
</dbReference>
<dbReference type="PROSITE" id="PS50172">
    <property type="entry name" value="BRCT"/>
    <property type="match status" value="1"/>
</dbReference>
<feature type="compositionally biased region" description="Acidic residues" evidence="5">
    <location>
        <begin position="266"/>
        <end position="275"/>
    </location>
</feature>
<dbReference type="GO" id="GO:0005654">
    <property type="term" value="C:nucleoplasm"/>
    <property type="evidence" value="ECO:0007669"/>
    <property type="project" value="UniProtKB-SubCell"/>
</dbReference>
<dbReference type="PANTHER" id="PTHR12221">
    <property type="entry name" value="PESCADILLO - RELATED"/>
    <property type="match status" value="1"/>
</dbReference>
<dbReference type="Pfam" id="PF06732">
    <property type="entry name" value="Pescadillo_N"/>
    <property type="match status" value="1"/>
</dbReference>
<dbReference type="AlphaFoldDB" id="A0A2P6NK73"/>
<comment type="subcellular location">
    <subcellularLocation>
        <location evidence="4">Nucleus</location>
        <location evidence="4">Nucleolus</location>
    </subcellularLocation>
    <subcellularLocation>
        <location evidence="4">Nucleus</location>
        <location evidence="4">Nucleoplasm</location>
    </subcellularLocation>
</comment>
<dbReference type="InterPro" id="IPR036420">
    <property type="entry name" value="BRCT_dom_sf"/>
</dbReference>
<dbReference type="GO" id="GO:0003723">
    <property type="term" value="F:RNA binding"/>
    <property type="evidence" value="ECO:0007669"/>
    <property type="project" value="TreeGrafter"/>
</dbReference>
<dbReference type="InterPro" id="IPR010613">
    <property type="entry name" value="PES"/>
</dbReference>
<dbReference type="FunCoup" id="A0A2P6NK73">
    <property type="interactions" value="893"/>
</dbReference>
<keyword evidence="8" id="KW-1185">Reference proteome</keyword>
<evidence type="ECO:0000256" key="1">
    <source>
        <dbReference type="ARBA" id="ARBA00022517"/>
    </source>
</evidence>
<gene>
    <name evidence="7" type="ORF">PROFUN_07645</name>
</gene>
<dbReference type="EMBL" id="MDYQ01000065">
    <property type="protein sequence ID" value="PRP84344.1"/>
    <property type="molecule type" value="Genomic_DNA"/>
</dbReference>
<keyword evidence="3 4" id="KW-0539">Nucleus</keyword>
<keyword evidence="1 4" id="KW-0690">Ribosome biogenesis</keyword>
<dbReference type="GO" id="GO:0000463">
    <property type="term" value="P:maturation of LSU-rRNA from tricistronic rRNA transcript (SSU-rRNA, 5.8S rRNA, LSU-rRNA)"/>
    <property type="evidence" value="ECO:0007669"/>
    <property type="project" value="UniProtKB-UniRule"/>
</dbReference>
<dbReference type="GO" id="GO:0030687">
    <property type="term" value="C:preribosome, large subunit precursor"/>
    <property type="evidence" value="ECO:0007669"/>
    <property type="project" value="UniProtKB-UniRule"/>
</dbReference>
<dbReference type="GO" id="GO:0000466">
    <property type="term" value="P:maturation of 5.8S rRNA from tricistronic rRNA transcript (SSU-rRNA, 5.8S rRNA, LSU-rRNA)"/>
    <property type="evidence" value="ECO:0007669"/>
    <property type="project" value="UniProtKB-UniRule"/>
</dbReference>
<evidence type="ECO:0000256" key="3">
    <source>
        <dbReference type="ARBA" id="ARBA00023242"/>
    </source>
</evidence>
<accession>A0A2P6NK73</accession>
<dbReference type="HAMAP" id="MF_03028">
    <property type="entry name" value="Pescadillo"/>
    <property type="match status" value="1"/>
</dbReference>
<reference evidence="7 8" key="1">
    <citation type="journal article" date="2018" name="Genome Biol. Evol.">
        <title>Multiple Roots of Fruiting Body Formation in Amoebozoa.</title>
        <authorList>
            <person name="Hillmann F."/>
            <person name="Forbes G."/>
            <person name="Novohradska S."/>
            <person name="Ferling I."/>
            <person name="Riege K."/>
            <person name="Groth M."/>
            <person name="Westermann M."/>
            <person name="Marz M."/>
            <person name="Spaller T."/>
            <person name="Winckler T."/>
            <person name="Schaap P."/>
            <person name="Glockner G."/>
        </authorList>
    </citation>
    <scope>NUCLEOTIDE SEQUENCE [LARGE SCALE GENOMIC DNA]</scope>
    <source>
        <strain evidence="7 8">Jena</strain>
    </source>
</reference>
<evidence type="ECO:0000259" key="6">
    <source>
        <dbReference type="PROSITE" id="PS50172"/>
    </source>
</evidence>
<sequence>MVNAKKKGTSGEAVAFVTRSAALSRLQVSLRQFKALCIVKGIHPREPKKNLKGRGKIYYLKKDIIFLGQDPIIEKLRGDRVIKARAAKAKGRKEYDVEAFIRTQLLPTKMDHALKERYPTFDHALHDLNDALTTLHLYSTIRSDKNFTVEDLEEVERLLHEFNLYIIESKSLRKGFISIKGFYFQALIHGSTITWQVPHTKTSGRPREIEGVVSQTFVEIYKNLLRFVMYKLYKSIGMVYPPQLDDTKKESSVGLDALLAQINAVEEDDEEEEEIEKQKTETEQRIETLNVDKLVQMEEDNKEDMEEEEEEEEKPEEDQTFFAEREHIEKQGRIFDGLKVFVSREVNRDIFVFMLRAFGAEASWEGPDAPFSVNDTDITHQIVDAGFVPKRVFIDRTYVQPQWVFDSANESFLLPESEYAPTSKLPPHLSPFQNAKLKSYIPGRRTELDKMKEAARNGLPYVKEENEELALPVRYTEEREKTEEEKYTEELEAEAAGKTFAQAQAEEAEKPKEIVVRKKEYEAANIKSVMSSSNRYVYSKMVNSQNKKEKRKRTLERKARGLAAKEKQEERE</sequence>
<dbReference type="PANTHER" id="PTHR12221:SF6">
    <property type="entry name" value="PESCADILLO HOMOLOG"/>
    <property type="match status" value="1"/>
</dbReference>
<proteinExistence type="inferred from homology"/>
<dbReference type="InParanoid" id="A0A2P6NK73"/>
<dbReference type="Proteomes" id="UP000241769">
    <property type="component" value="Unassembled WGS sequence"/>
</dbReference>
<evidence type="ECO:0000313" key="8">
    <source>
        <dbReference type="Proteomes" id="UP000241769"/>
    </source>
</evidence>
<organism evidence="7 8">
    <name type="scientific">Planoprotostelium fungivorum</name>
    <dbReference type="NCBI Taxonomy" id="1890364"/>
    <lineage>
        <taxon>Eukaryota</taxon>
        <taxon>Amoebozoa</taxon>
        <taxon>Evosea</taxon>
        <taxon>Variosea</taxon>
        <taxon>Cavosteliida</taxon>
        <taxon>Cavosteliaceae</taxon>
        <taxon>Planoprotostelium</taxon>
    </lineage>
</organism>